<accession>A0A5E7UYH9</accession>
<dbReference type="Proteomes" id="UP000326611">
    <property type="component" value="Unassembled WGS sequence"/>
</dbReference>
<sequence>MQHRFCQRQAKALPSRRRDQGIGQGVQGTQGRVRQILFDQLDRRRRWELGTPIRQLLLDVVVRVGEGFDDQHHRVLGGEGLAVGLEQHVDAFAREAGRNVQQFQALAGHLRHGRQAVEINVSLEDVVRAQAHGGQGHSHAVVLQSGGHPAGHAGHQVRLVVEVMAVGLRQAGLFPAIAGHDVQIALHVRDPWRVHQAHHGVRRLFGACVQGRAVWVVQQERLIDRNRPRPFGGAQGDLVTVFGHGLGQFAVHQRQAVGAVEWAFDAVIHRRFWHRYRKLVGRQGDVEFAQESAQAIVEVLVAKLVHALDAVAFHAATQRRVFHDLGDGRRDFVGLGVVQQQAGIAQGVNHVAVGRVVRQHRQAVGHGFDQRHAEAFVFAQRNEQVAAAVQGVEGFIIDLAGQVDEGLDPQLTDARLDLVLVIGHGKTAHEIQLQRHLGAAQQMREGLDQGQLVLVRHDPANEQQRERPRGVVTLRRVRLDALQVHQQRNLCHLVFVIPALEQLLQVLLGVGNTARQPVFPAIDLLPAVGQHWLNDVIGGEQLARGDVVEHHEFALGQITQPGFDRVADAVMHQQRIGAARLVIIDTQHVPGHLL</sequence>
<dbReference type="AlphaFoldDB" id="A0A5E7UYH9"/>
<dbReference type="EMBL" id="CABVIY010000011">
    <property type="protein sequence ID" value="VVQ16371.1"/>
    <property type="molecule type" value="Genomic_DNA"/>
</dbReference>
<proteinExistence type="predicted"/>
<evidence type="ECO:0000256" key="1">
    <source>
        <dbReference type="SAM" id="MobiDB-lite"/>
    </source>
</evidence>
<gene>
    <name evidence="2" type="ORF">PS918_05974</name>
</gene>
<feature type="region of interest" description="Disordered" evidence="1">
    <location>
        <begin position="1"/>
        <end position="27"/>
    </location>
</feature>
<evidence type="ECO:0000313" key="2">
    <source>
        <dbReference type="EMBL" id="VVQ16371.1"/>
    </source>
</evidence>
<protein>
    <submittedName>
        <fullName evidence="2">Uncharacterized protein</fullName>
    </submittedName>
</protein>
<evidence type="ECO:0000313" key="3">
    <source>
        <dbReference type="Proteomes" id="UP000326611"/>
    </source>
</evidence>
<name>A0A5E7UYH9_PSEFL</name>
<organism evidence="2 3">
    <name type="scientific">Pseudomonas fluorescens</name>
    <dbReference type="NCBI Taxonomy" id="294"/>
    <lineage>
        <taxon>Bacteria</taxon>
        <taxon>Pseudomonadati</taxon>
        <taxon>Pseudomonadota</taxon>
        <taxon>Gammaproteobacteria</taxon>
        <taxon>Pseudomonadales</taxon>
        <taxon>Pseudomonadaceae</taxon>
        <taxon>Pseudomonas</taxon>
    </lineage>
</organism>
<reference evidence="2 3" key="1">
    <citation type="submission" date="2019-09" db="EMBL/GenBank/DDBJ databases">
        <authorList>
            <person name="Chandra G."/>
            <person name="Truman W A."/>
        </authorList>
    </citation>
    <scope>NUCLEOTIDE SEQUENCE [LARGE SCALE GENOMIC DNA]</scope>
    <source>
        <strain evidence="2">PS918</strain>
    </source>
</reference>